<evidence type="ECO:0000313" key="2">
    <source>
        <dbReference type="Proteomes" id="UP001149142"/>
    </source>
</evidence>
<organism evidence="1 2">
    <name type="scientific">Mesoflavibacter profundi</name>
    <dbReference type="NCBI Taxonomy" id="2708110"/>
    <lineage>
        <taxon>Bacteria</taxon>
        <taxon>Pseudomonadati</taxon>
        <taxon>Bacteroidota</taxon>
        <taxon>Flavobacteriia</taxon>
        <taxon>Flavobacteriales</taxon>
        <taxon>Flavobacteriaceae</taxon>
        <taxon>Mesoflavibacter</taxon>
    </lineage>
</organism>
<dbReference type="Proteomes" id="UP001149142">
    <property type="component" value="Unassembled WGS sequence"/>
</dbReference>
<evidence type="ECO:0008006" key="3">
    <source>
        <dbReference type="Google" id="ProtNLM"/>
    </source>
</evidence>
<keyword evidence="2" id="KW-1185">Reference proteome</keyword>
<sequence>MTTKTKKTILVIILSLITLTIGYFIAKNIVINKVENYISNLPEHLNLQYKSIDLDVLVGNFKLEAPLLTIKGKTTDKIKTQLALETLSIEGVSYWNYWNNNTIDIENINVKSPKITHFYNKQVSSKDFNIQINNQVKIPVNIERFSVDNAMIEIFDFNTETVLFKSDQLNMSTLKMRFNEDTFKAKIPFKFEDFNLSANQTFYVLNDFENLTVHKIEINKNNATFTDLNIKTKYDKHELSKHLKVERDYYDLKVEEITINDYKVGFKNDSIFSFNSENIAIKNPNFNIYRDKLVADDFSEKQMYSKQLRDLNFDLKVKNVQIENASITYEEKMKAEKQAGKLLFSNLNAKIANLGNAYADSVTTTIDISSTFMDNSSLNVNWSFNVNNLADQFVFKADLGLLKASQMNQFMEPNLNIRLNGELQKTYFTIDGNTNTSNIDLKTKYQNFDVTVLKDNGKEKNKLLSSIVNLLVSSDSKDQADNFKKATVKDIQRIKHKSIFNFIWISIRSGLKEAML</sequence>
<comment type="caution">
    <text evidence="1">The sequence shown here is derived from an EMBL/GenBank/DDBJ whole genome shotgun (WGS) entry which is preliminary data.</text>
</comment>
<protein>
    <recommendedName>
        <fullName evidence="3">DUF748 domain-containing protein</fullName>
    </recommendedName>
</protein>
<accession>A0ABT4RWQ4</accession>
<dbReference type="EMBL" id="JAPFGC010000002">
    <property type="protein sequence ID" value="MDA0176262.1"/>
    <property type="molecule type" value="Genomic_DNA"/>
</dbReference>
<reference evidence="1" key="1">
    <citation type="submission" date="2022-11" db="EMBL/GenBank/DDBJ databases">
        <title>Refractory cell wall polysaccharides provide important carbon source for microbial heterotrophs in the hadal ocean.</title>
        <authorList>
            <person name="Zhu X."/>
        </authorList>
    </citation>
    <scope>NUCLEOTIDE SEQUENCE</scope>
    <source>
        <strain evidence="1">MTRN7</strain>
    </source>
</reference>
<name>A0ABT4RWQ4_9FLAO</name>
<evidence type="ECO:0000313" key="1">
    <source>
        <dbReference type="EMBL" id="MDA0176262.1"/>
    </source>
</evidence>
<gene>
    <name evidence="1" type="ORF">OOZ35_02025</name>
</gene>
<proteinExistence type="predicted"/>
<dbReference type="RefSeq" id="WP_270004976.1">
    <property type="nucleotide sequence ID" value="NZ_JAPFGC010000002.1"/>
</dbReference>